<dbReference type="Gene3D" id="3.20.20.70">
    <property type="entry name" value="Aldolase class I"/>
    <property type="match status" value="1"/>
</dbReference>
<reference evidence="3 4" key="1">
    <citation type="journal article" date="2016" name="Nat. Commun.">
        <title>Thousands of microbial genomes shed light on interconnected biogeochemical processes in an aquifer system.</title>
        <authorList>
            <person name="Anantharaman K."/>
            <person name="Brown C.T."/>
            <person name="Hug L.A."/>
            <person name="Sharon I."/>
            <person name="Castelle C.J."/>
            <person name="Probst A.J."/>
            <person name="Thomas B.C."/>
            <person name="Singh A."/>
            <person name="Wilkins M.J."/>
            <person name="Karaoz U."/>
            <person name="Brodie E.L."/>
            <person name="Williams K.H."/>
            <person name="Hubbard S.S."/>
            <person name="Banfield J.F."/>
        </authorList>
    </citation>
    <scope>NUCLEOTIDE SEQUENCE [LARGE SCALE GENOMIC DNA]</scope>
</reference>
<protein>
    <recommendedName>
        <fullName evidence="5">Ribulose-phosphate 3-epimerase</fullName>
    </recommendedName>
</protein>
<dbReference type="InterPro" id="IPR011060">
    <property type="entry name" value="RibuloseP-bd_barrel"/>
</dbReference>
<keyword evidence="2" id="KW-0413">Isomerase</keyword>
<evidence type="ECO:0000313" key="4">
    <source>
        <dbReference type="Proteomes" id="UP000177067"/>
    </source>
</evidence>
<dbReference type="GO" id="GO:0005975">
    <property type="term" value="P:carbohydrate metabolic process"/>
    <property type="evidence" value="ECO:0007669"/>
    <property type="project" value="InterPro"/>
</dbReference>
<sequence length="221" mass="24914">MKKKNNMPKIIPSLLVTNETDFESQIKSVTGLVDMIQVDLADGKFVPNTTWPYQEPQKAQKHLENIDFELHLMVEEPLKIIKQWINHKRLKRILVHIESTNDIESILSEIKMFHKEAGIVLNPTTSIYDAEPYFDKIDSLMLMGVKPGFQGQAFIPSTIDKIKKVKEINKNVFIEIDGGVNKLTITQIARAGADVICPGSAVFKGDNIENNITDLTNLLTA</sequence>
<dbReference type="GO" id="GO:0016857">
    <property type="term" value="F:racemase and epimerase activity, acting on carbohydrates and derivatives"/>
    <property type="evidence" value="ECO:0007669"/>
    <property type="project" value="InterPro"/>
</dbReference>
<dbReference type="Pfam" id="PF00834">
    <property type="entry name" value="Ribul_P_3_epim"/>
    <property type="match status" value="1"/>
</dbReference>
<dbReference type="SUPFAM" id="SSF51366">
    <property type="entry name" value="Ribulose-phoshate binding barrel"/>
    <property type="match status" value="1"/>
</dbReference>
<dbReference type="InterPro" id="IPR013785">
    <property type="entry name" value="Aldolase_TIM"/>
</dbReference>
<dbReference type="NCBIfam" id="NF004076">
    <property type="entry name" value="PRK05581.1-4"/>
    <property type="match status" value="1"/>
</dbReference>
<dbReference type="Proteomes" id="UP000177067">
    <property type="component" value="Unassembled WGS sequence"/>
</dbReference>
<evidence type="ECO:0000256" key="2">
    <source>
        <dbReference type="ARBA" id="ARBA00023235"/>
    </source>
</evidence>
<dbReference type="EMBL" id="MFPS01000009">
    <property type="protein sequence ID" value="OGH58685.1"/>
    <property type="molecule type" value="Genomic_DNA"/>
</dbReference>
<evidence type="ECO:0008006" key="5">
    <source>
        <dbReference type="Google" id="ProtNLM"/>
    </source>
</evidence>
<gene>
    <name evidence="3" type="ORF">A2725_03235</name>
</gene>
<dbReference type="GO" id="GO:0046872">
    <property type="term" value="F:metal ion binding"/>
    <property type="evidence" value="ECO:0007669"/>
    <property type="project" value="UniProtKB-KW"/>
</dbReference>
<evidence type="ECO:0000313" key="3">
    <source>
        <dbReference type="EMBL" id="OGH58685.1"/>
    </source>
</evidence>
<dbReference type="InterPro" id="IPR000056">
    <property type="entry name" value="Ribul_P_3_epim-like"/>
</dbReference>
<dbReference type="AlphaFoldDB" id="A0A1F6LHB9"/>
<dbReference type="PANTHER" id="PTHR11749">
    <property type="entry name" value="RIBULOSE-5-PHOSPHATE-3-EPIMERASE"/>
    <property type="match status" value="1"/>
</dbReference>
<organism evidence="3 4">
    <name type="scientific">Candidatus Magasanikbacteria bacterium RIFCSPHIGHO2_01_FULL_33_34</name>
    <dbReference type="NCBI Taxonomy" id="1798671"/>
    <lineage>
        <taxon>Bacteria</taxon>
        <taxon>Candidatus Magasanikiibacteriota</taxon>
    </lineage>
</organism>
<accession>A0A1F6LHB9</accession>
<keyword evidence="1" id="KW-0479">Metal-binding</keyword>
<name>A0A1F6LHB9_9BACT</name>
<dbReference type="CDD" id="cd00429">
    <property type="entry name" value="RPE"/>
    <property type="match status" value="1"/>
</dbReference>
<evidence type="ECO:0000256" key="1">
    <source>
        <dbReference type="ARBA" id="ARBA00022723"/>
    </source>
</evidence>
<proteinExistence type="predicted"/>
<comment type="caution">
    <text evidence="3">The sequence shown here is derived from an EMBL/GenBank/DDBJ whole genome shotgun (WGS) entry which is preliminary data.</text>
</comment>